<dbReference type="EMBL" id="FUWO01000016">
    <property type="protein sequence ID" value="SJZ74776.1"/>
    <property type="molecule type" value="Genomic_DNA"/>
</dbReference>
<dbReference type="PANTHER" id="PTHR43280">
    <property type="entry name" value="ARAC-FAMILY TRANSCRIPTIONAL REGULATOR"/>
    <property type="match status" value="1"/>
</dbReference>
<dbReference type="PRINTS" id="PR00032">
    <property type="entry name" value="HTHARAC"/>
</dbReference>
<sequence>MPIINSHTFNPEIVYAFDCWNSEGHFNAPHSHEYTEISIMLEGEALYTIEDEKHLVKANTVMVFNPGVVHWEKQPLNTSAHELHIGIRNFLLTGYPKDTMPNKETILSPQGNHHKIMDIAWNIVHELEQESLEFRAMTKALTVQLIVQIIRSLEASQGLNLISINPTLSRKQDLVTDALHYIDRHYNEELTIDQIAQELLISPTYLSRIFKEVQEISVINYLIDIRMKHASTLLKESNLAVKEVAQLVGYQDPLYFSKQFKKYFGKTPSHYKTS</sequence>
<accession>A0A1T4N6P5</accession>
<dbReference type="InterPro" id="IPR018060">
    <property type="entry name" value="HTH_AraC"/>
</dbReference>
<dbReference type="AlphaFoldDB" id="A0A1T4N6P5"/>
<dbReference type="SUPFAM" id="SSF51215">
    <property type="entry name" value="Regulatory protein AraC"/>
    <property type="match status" value="1"/>
</dbReference>
<evidence type="ECO:0000259" key="4">
    <source>
        <dbReference type="PROSITE" id="PS01124"/>
    </source>
</evidence>
<dbReference type="PROSITE" id="PS01124">
    <property type="entry name" value="HTH_ARAC_FAMILY_2"/>
    <property type="match status" value="1"/>
</dbReference>
<reference evidence="6" key="1">
    <citation type="submission" date="2017-02" db="EMBL/GenBank/DDBJ databases">
        <authorList>
            <person name="Varghese N."/>
            <person name="Submissions S."/>
        </authorList>
    </citation>
    <scope>NUCLEOTIDE SEQUENCE [LARGE SCALE GENOMIC DNA]</scope>
    <source>
        <strain evidence="6">DSM 15739</strain>
    </source>
</reference>
<dbReference type="OrthoDB" id="9813413at2"/>
<gene>
    <name evidence="5" type="ORF">SAMN02746011_01650</name>
</gene>
<dbReference type="InterPro" id="IPR009057">
    <property type="entry name" value="Homeodomain-like_sf"/>
</dbReference>
<dbReference type="Pfam" id="PF02311">
    <property type="entry name" value="AraC_binding"/>
    <property type="match status" value="1"/>
</dbReference>
<evidence type="ECO:0000313" key="6">
    <source>
        <dbReference type="Proteomes" id="UP000189941"/>
    </source>
</evidence>
<dbReference type="Gene3D" id="1.10.10.60">
    <property type="entry name" value="Homeodomain-like"/>
    <property type="match status" value="2"/>
</dbReference>
<evidence type="ECO:0000256" key="3">
    <source>
        <dbReference type="ARBA" id="ARBA00023163"/>
    </source>
</evidence>
<evidence type="ECO:0000256" key="1">
    <source>
        <dbReference type="ARBA" id="ARBA00023015"/>
    </source>
</evidence>
<dbReference type="GO" id="GO:0043565">
    <property type="term" value="F:sequence-specific DNA binding"/>
    <property type="evidence" value="ECO:0007669"/>
    <property type="project" value="InterPro"/>
</dbReference>
<feature type="domain" description="HTH araC/xylS-type" evidence="4">
    <location>
        <begin position="176"/>
        <end position="274"/>
    </location>
</feature>
<dbReference type="PANTHER" id="PTHR43280:SF28">
    <property type="entry name" value="HTH-TYPE TRANSCRIPTIONAL ACTIVATOR RHAS"/>
    <property type="match status" value="1"/>
</dbReference>
<keyword evidence="2 5" id="KW-0238">DNA-binding</keyword>
<dbReference type="Pfam" id="PF12833">
    <property type="entry name" value="HTH_18"/>
    <property type="match status" value="1"/>
</dbReference>
<dbReference type="SMART" id="SM00342">
    <property type="entry name" value="HTH_ARAC"/>
    <property type="match status" value="1"/>
</dbReference>
<protein>
    <submittedName>
        <fullName evidence="5">AraC-type DNA-binding protein</fullName>
    </submittedName>
</protein>
<keyword evidence="6" id="KW-1185">Reference proteome</keyword>
<dbReference type="InterPro" id="IPR003313">
    <property type="entry name" value="AraC-bd"/>
</dbReference>
<dbReference type="Proteomes" id="UP000189941">
    <property type="component" value="Unassembled WGS sequence"/>
</dbReference>
<dbReference type="STRING" id="1121925.SAMN02746011_01650"/>
<dbReference type="InterPro" id="IPR037923">
    <property type="entry name" value="HTH-like"/>
</dbReference>
<evidence type="ECO:0000256" key="2">
    <source>
        <dbReference type="ARBA" id="ARBA00023125"/>
    </source>
</evidence>
<proteinExistence type="predicted"/>
<dbReference type="PROSITE" id="PS00041">
    <property type="entry name" value="HTH_ARAC_FAMILY_1"/>
    <property type="match status" value="1"/>
</dbReference>
<organism evidence="5 6">
    <name type="scientific">Globicatella sulfidifaciens DSM 15739</name>
    <dbReference type="NCBI Taxonomy" id="1121925"/>
    <lineage>
        <taxon>Bacteria</taxon>
        <taxon>Bacillati</taxon>
        <taxon>Bacillota</taxon>
        <taxon>Bacilli</taxon>
        <taxon>Lactobacillales</taxon>
        <taxon>Aerococcaceae</taxon>
        <taxon>Globicatella</taxon>
    </lineage>
</organism>
<keyword evidence="3" id="KW-0804">Transcription</keyword>
<dbReference type="GO" id="GO:0003700">
    <property type="term" value="F:DNA-binding transcription factor activity"/>
    <property type="evidence" value="ECO:0007669"/>
    <property type="project" value="InterPro"/>
</dbReference>
<keyword evidence="1" id="KW-0805">Transcription regulation</keyword>
<dbReference type="InterPro" id="IPR018062">
    <property type="entry name" value="HTH_AraC-typ_CS"/>
</dbReference>
<dbReference type="SUPFAM" id="SSF46689">
    <property type="entry name" value="Homeodomain-like"/>
    <property type="match status" value="2"/>
</dbReference>
<name>A0A1T4N6P5_9LACT</name>
<evidence type="ECO:0000313" key="5">
    <source>
        <dbReference type="EMBL" id="SJZ74776.1"/>
    </source>
</evidence>
<dbReference type="InterPro" id="IPR020449">
    <property type="entry name" value="Tscrpt_reg_AraC-type_HTH"/>
</dbReference>
<dbReference type="InterPro" id="IPR014710">
    <property type="entry name" value="RmlC-like_jellyroll"/>
</dbReference>
<dbReference type="RefSeq" id="WP_078756352.1">
    <property type="nucleotide sequence ID" value="NZ_FUWO01000016.1"/>
</dbReference>
<dbReference type="Gene3D" id="2.60.120.10">
    <property type="entry name" value="Jelly Rolls"/>
    <property type="match status" value="1"/>
</dbReference>